<dbReference type="Proteomes" id="UP000183988">
    <property type="component" value="Unassembled WGS sequence"/>
</dbReference>
<name>A0A1M5DDW3_9BACI</name>
<dbReference type="SMART" id="SM00507">
    <property type="entry name" value="HNHc"/>
    <property type="match status" value="1"/>
</dbReference>
<dbReference type="InterPro" id="IPR051083">
    <property type="entry name" value="GrpII_Intron_Splice-Mob/Def"/>
</dbReference>
<keyword evidence="2" id="KW-0808">Transferase</keyword>
<evidence type="ECO:0000313" key="3">
    <source>
        <dbReference type="Proteomes" id="UP000183988"/>
    </source>
</evidence>
<protein>
    <submittedName>
        <fullName evidence="2">Group II intron reverse transcriptase/maturase</fullName>
    </submittedName>
</protein>
<dbReference type="GO" id="GO:0006397">
    <property type="term" value="P:mRNA processing"/>
    <property type="evidence" value="ECO:0007669"/>
    <property type="project" value="InterPro"/>
</dbReference>
<dbReference type="PANTHER" id="PTHR34047:SF8">
    <property type="entry name" value="PROTEIN YKFC"/>
    <property type="match status" value="1"/>
</dbReference>
<dbReference type="PROSITE" id="PS50878">
    <property type="entry name" value="RT_POL"/>
    <property type="match status" value="1"/>
</dbReference>
<proteinExistence type="predicted"/>
<evidence type="ECO:0000259" key="1">
    <source>
        <dbReference type="PROSITE" id="PS50878"/>
    </source>
</evidence>
<dbReference type="InterPro" id="IPR003615">
    <property type="entry name" value="HNH_nuc"/>
</dbReference>
<feature type="domain" description="Reverse transcriptase" evidence="1">
    <location>
        <begin position="69"/>
        <end position="369"/>
    </location>
</feature>
<keyword evidence="2" id="KW-0548">Nucleotidyltransferase</keyword>
<dbReference type="AlphaFoldDB" id="A0A1M5DDW3"/>
<sequence>MATNPFRQLDVIRNASQNGKIITDCYRLMYKKELWIKAYAKLYPNAGNLTKGTSNETIDGFNLQKIDEIIEQLKAGRFRFSPVRRVYIPKSNGKKRPLGVPNFKDKLAQEVMRMILENVYEPIFSENSHGFREGRSCHTALSQIKNTWKGLTWCIEGDIQGFFEHIDHTVLLRLIYKKINDHRFLLLIHNALASGVMENWRYRRTYSGTPQGGIISPILANIYLHEFDLFMEKQMKEFDKGITRARNNEYRKLRSKINTLSRKVKRLDERNEHTNWQGREELIRNIQELKATQIKFPSIDPMDKNYQRMKYVRYADDFVIGIAGSKQSALYVKEMIKTFLEKELHLDLSEEKTLITHLKNPIPFLGYQFHRWNEVKVKRVTYKNHKHPLKKRTLSGAIKLEIPEKKIKEFAIKNGYGNLDNFKIIHRAKLINNSEMEILHTYNAELRGIANYYKLANNYHHLDKLFYLAESSFIKTIANKRRSTSMKVASSMRTHKQGVLSLVRKNKHGNEKLYQFVKLKDLPKHKGAIKADSPGTDVLVNTMKYSGRSEFEQRLLANKCEACGATEGQMEVHHVRKLKDLKKKKHLTYLDKKMIERNRKTIVLCYKCHHDHHEKQIPISQLASRIR</sequence>
<dbReference type="InterPro" id="IPR043502">
    <property type="entry name" value="DNA/RNA_pol_sf"/>
</dbReference>
<dbReference type="GO" id="GO:0003964">
    <property type="term" value="F:RNA-directed DNA polymerase activity"/>
    <property type="evidence" value="ECO:0007669"/>
    <property type="project" value="UniProtKB-KW"/>
</dbReference>
<gene>
    <name evidence="2" type="ORF">SAMN05216225_100220</name>
</gene>
<dbReference type="EMBL" id="FQVW01000002">
    <property type="protein sequence ID" value="SHF65268.1"/>
    <property type="molecule type" value="Genomic_DNA"/>
</dbReference>
<dbReference type="Pfam" id="PF21368">
    <property type="entry name" value="AI2M-like_HNH"/>
    <property type="match status" value="1"/>
</dbReference>
<dbReference type="InterPro" id="IPR049030">
    <property type="entry name" value="AI2M-like_HNH"/>
</dbReference>
<organism evidence="2 3">
    <name type="scientific">Ornithinibacillus halophilus</name>
    <dbReference type="NCBI Taxonomy" id="930117"/>
    <lineage>
        <taxon>Bacteria</taxon>
        <taxon>Bacillati</taxon>
        <taxon>Bacillota</taxon>
        <taxon>Bacilli</taxon>
        <taxon>Bacillales</taxon>
        <taxon>Bacillaceae</taxon>
        <taxon>Ornithinibacillus</taxon>
    </lineage>
</organism>
<dbReference type="InterPro" id="IPR000477">
    <property type="entry name" value="RT_dom"/>
</dbReference>
<dbReference type="Pfam" id="PF01348">
    <property type="entry name" value="Intron_maturas2"/>
    <property type="match status" value="1"/>
</dbReference>
<keyword evidence="2" id="KW-0695">RNA-directed DNA polymerase</keyword>
<dbReference type="CDD" id="cd01651">
    <property type="entry name" value="RT_G2_intron"/>
    <property type="match status" value="1"/>
</dbReference>
<dbReference type="InterPro" id="IPR024937">
    <property type="entry name" value="Domain_X"/>
</dbReference>
<dbReference type="RefSeq" id="WP_072887721.1">
    <property type="nucleotide sequence ID" value="NZ_FQVW01000002.1"/>
</dbReference>
<dbReference type="SUPFAM" id="SSF56672">
    <property type="entry name" value="DNA/RNA polymerases"/>
    <property type="match status" value="1"/>
</dbReference>
<dbReference type="STRING" id="930117.SAMN05216225_100220"/>
<dbReference type="OrthoDB" id="9793236at2"/>
<dbReference type="Pfam" id="PF00078">
    <property type="entry name" value="RVT_1"/>
    <property type="match status" value="1"/>
</dbReference>
<accession>A0A1M5DDW3</accession>
<dbReference type="PANTHER" id="PTHR34047">
    <property type="entry name" value="NUCLEAR INTRON MATURASE 1, MITOCHONDRIAL-RELATED"/>
    <property type="match status" value="1"/>
</dbReference>
<reference evidence="2 3" key="1">
    <citation type="submission" date="2016-11" db="EMBL/GenBank/DDBJ databases">
        <authorList>
            <person name="Jaros S."/>
            <person name="Januszkiewicz K."/>
            <person name="Wedrychowicz H."/>
        </authorList>
    </citation>
    <scope>NUCLEOTIDE SEQUENCE [LARGE SCALE GENOMIC DNA]</scope>
    <source>
        <strain evidence="2 3">IBRC-M 10683</strain>
    </source>
</reference>
<keyword evidence="3" id="KW-1185">Reference proteome</keyword>
<evidence type="ECO:0000313" key="2">
    <source>
        <dbReference type="EMBL" id="SHF65268.1"/>
    </source>
</evidence>